<dbReference type="Pfam" id="PF15379">
    <property type="entry name" value="DUF4606"/>
    <property type="match status" value="1"/>
</dbReference>
<evidence type="ECO:0000256" key="1">
    <source>
        <dbReference type="SAM" id="MobiDB-lite"/>
    </source>
</evidence>
<evidence type="ECO:0000313" key="2">
    <source>
        <dbReference type="EMBL" id="GLD61951.1"/>
    </source>
</evidence>
<feature type="compositionally biased region" description="Basic and acidic residues" evidence="1">
    <location>
        <begin position="43"/>
        <end position="53"/>
    </location>
</feature>
<name>A0AAD3RBB5_LATJO</name>
<feature type="region of interest" description="Disordered" evidence="1">
    <location>
        <begin position="18"/>
        <end position="53"/>
    </location>
</feature>
<dbReference type="EMBL" id="BRZM01000049">
    <property type="protein sequence ID" value="GLD61951.1"/>
    <property type="molecule type" value="Genomic_DNA"/>
</dbReference>
<dbReference type="Proteomes" id="UP001279410">
    <property type="component" value="Unassembled WGS sequence"/>
</dbReference>
<protein>
    <submittedName>
        <fullName evidence="2">Uncharacterized protein</fullName>
    </submittedName>
</protein>
<dbReference type="InterPro" id="IPR027932">
    <property type="entry name" value="DUF4606"/>
</dbReference>
<sequence>MEEEEAMRSYCREMIFRVRNKQQHLQSPREEERRRHKHRGRQGGRERTETRRQVVAEDELRNYRERNVPLPDCTERERQQPSLNLRCQGPEVQPVPPQIISMLRLKTFKEEMRRAAEVALHDPAVCSMCEQEQASLALKSFIWRKKTQLQFQTLKGRLNTHMDHGDCTSLGSWCKISQSPPMPLAGFGRNYLVKICGSQQPGVALATTKERGVALATDEMRGYPDKSATGTHLARPRCPFPDR</sequence>
<dbReference type="AlphaFoldDB" id="A0AAD3RBB5"/>
<gene>
    <name evidence="2" type="ORF">AKAME5_001371600</name>
</gene>
<proteinExistence type="predicted"/>
<organism evidence="2 3">
    <name type="scientific">Lates japonicus</name>
    <name type="common">Japanese lates</name>
    <dbReference type="NCBI Taxonomy" id="270547"/>
    <lineage>
        <taxon>Eukaryota</taxon>
        <taxon>Metazoa</taxon>
        <taxon>Chordata</taxon>
        <taxon>Craniata</taxon>
        <taxon>Vertebrata</taxon>
        <taxon>Euteleostomi</taxon>
        <taxon>Actinopterygii</taxon>
        <taxon>Neopterygii</taxon>
        <taxon>Teleostei</taxon>
        <taxon>Neoteleostei</taxon>
        <taxon>Acanthomorphata</taxon>
        <taxon>Carangaria</taxon>
        <taxon>Carangaria incertae sedis</taxon>
        <taxon>Centropomidae</taxon>
        <taxon>Lates</taxon>
    </lineage>
</organism>
<comment type="caution">
    <text evidence="2">The sequence shown here is derived from an EMBL/GenBank/DDBJ whole genome shotgun (WGS) entry which is preliminary data.</text>
</comment>
<evidence type="ECO:0000313" key="3">
    <source>
        <dbReference type="Proteomes" id="UP001279410"/>
    </source>
</evidence>
<reference evidence="2" key="1">
    <citation type="submission" date="2022-08" db="EMBL/GenBank/DDBJ databases">
        <title>Genome sequencing of akame (Lates japonicus).</title>
        <authorList>
            <person name="Hashiguchi Y."/>
            <person name="Takahashi H."/>
        </authorList>
    </citation>
    <scope>NUCLEOTIDE SEQUENCE</scope>
    <source>
        <strain evidence="2">Kochi</strain>
    </source>
</reference>
<dbReference type="PANTHER" id="PTHR35256:SF1">
    <property type="entry name" value="EXPRESSED SEQUENCE AI429214"/>
    <property type="match status" value="1"/>
</dbReference>
<accession>A0AAD3RBB5</accession>
<feature type="region of interest" description="Disordered" evidence="1">
    <location>
        <begin position="224"/>
        <end position="243"/>
    </location>
</feature>
<keyword evidence="3" id="KW-1185">Reference proteome</keyword>
<dbReference type="PANTHER" id="PTHR35256">
    <property type="entry name" value="CHROMOSOME 8 OPEN READING FRAME 48"/>
    <property type="match status" value="1"/>
</dbReference>